<dbReference type="InterPro" id="IPR024078">
    <property type="entry name" value="LmbE-like_dom_sf"/>
</dbReference>
<dbReference type="PANTHER" id="PTHR12993">
    <property type="entry name" value="N-ACETYLGLUCOSAMINYL-PHOSPHATIDYLINOSITOL DE-N-ACETYLASE-RELATED"/>
    <property type="match status" value="1"/>
</dbReference>
<proteinExistence type="predicted"/>
<accession>A0A1M5DKI3</accession>
<keyword evidence="3" id="KW-1185">Reference proteome</keyword>
<evidence type="ECO:0000313" key="2">
    <source>
        <dbReference type="EMBL" id="SHF67405.1"/>
    </source>
</evidence>
<dbReference type="Proteomes" id="UP000184471">
    <property type="component" value="Unassembled WGS sequence"/>
</dbReference>
<dbReference type="Pfam" id="PF02585">
    <property type="entry name" value="PIG-L"/>
    <property type="match status" value="1"/>
</dbReference>
<name>A0A1M5DKI3_9ACTN</name>
<dbReference type="EMBL" id="FQVX01000001">
    <property type="protein sequence ID" value="SHF67405.1"/>
    <property type="molecule type" value="Genomic_DNA"/>
</dbReference>
<dbReference type="PANTHER" id="PTHR12993:SF30">
    <property type="entry name" value="N-ACETYL-ALPHA-D-GLUCOSAMINYL L-MALATE DEACETYLASE 1"/>
    <property type="match status" value="1"/>
</dbReference>
<organism evidence="2 3">
    <name type="scientific">Geodermatophilus nigrescens</name>
    <dbReference type="NCBI Taxonomy" id="1070870"/>
    <lineage>
        <taxon>Bacteria</taxon>
        <taxon>Bacillati</taxon>
        <taxon>Actinomycetota</taxon>
        <taxon>Actinomycetes</taxon>
        <taxon>Geodermatophilales</taxon>
        <taxon>Geodermatophilaceae</taxon>
        <taxon>Geodermatophilus</taxon>
    </lineage>
</organism>
<dbReference type="Gene3D" id="3.40.50.10320">
    <property type="entry name" value="LmbE-like"/>
    <property type="match status" value="1"/>
</dbReference>
<sequence>MDGAGTRSTGRSVLAIGAHPDDIELGCGGALLAHVAAGDRVTMLVVTGGENGPGDDTQVTGRRAEQERAAAAIGARLVWGGLVDCQVVADSAAIRRIEEVLEATAADLVYVHAPDDSHQDHRAVAAATLGAARRLPRVLHYQSPSTLTFAPTVYVDVTAHLTGKLAALAAHASQVERSAMVEPDAIVASARHWGAQARIGYAEAFQPTRMVLDLSPAGSPVPSAVPAAWSLAPSFTPHATSSFAGSSSVARTR</sequence>
<evidence type="ECO:0000256" key="1">
    <source>
        <dbReference type="ARBA" id="ARBA00022833"/>
    </source>
</evidence>
<reference evidence="2 3" key="1">
    <citation type="submission" date="2016-11" db="EMBL/GenBank/DDBJ databases">
        <authorList>
            <person name="Jaros S."/>
            <person name="Januszkiewicz K."/>
            <person name="Wedrychowicz H."/>
        </authorList>
    </citation>
    <scope>NUCLEOTIDE SEQUENCE [LARGE SCALE GENOMIC DNA]</scope>
    <source>
        <strain evidence="2 3">DSM 45408</strain>
    </source>
</reference>
<dbReference type="SUPFAM" id="SSF102588">
    <property type="entry name" value="LmbE-like"/>
    <property type="match status" value="1"/>
</dbReference>
<dbReference type="AlphaFoldDB" id="A0A1M5DKI3"/>
<dbReference type="GO" id="GO:0016137">
    <property type="term" value="P:glycoside metabolic process"/>
    <property type="evidence" value="ECO:0007669"/>
    <property type="project" value="UniProtKB-ARBA"/>
</dbReference>
<dbReference type="RefSeq" id="WP_083628170.1">
    <property type="nucleotide sequence ID" value="NZ_FQVX01000001.1"/>
</dbReference>
<keyword evidence="1" id="KW-0862">Zinc</keyword>
<gene>
    <name evidence="2" type="ORF">SAMN05444351_0422</name>
</gene>
<protein>
    <submittedName>
        <fullName evidence="2">N-acetylglucosaminyl deacetylase, LmbE family</fullName>
    </submittedName>
</protein>
<dbReference type="STRING" id="1070870.SAMN05444351_0422"/>
<dbReference type="InterPro" id="IPR003737">
    <property type="entry name" value="GlcNAc_PI_deacetylase-related"/>
</dbReference>
<dbReference type="OrthoDB" id="3514174at2"/>
<dbReference type="GO" id="GO:0016811">
    <property type="term" value="F:hydrolase activity, acting on carbon-nitrogen (but not peptide) bonds, in linear amides"/>
    <property type="evidence" value="ECO:0007669"/>
    <property type="project" value="TreeGrafter"/>
</dbReference>
<evidence type="ECO:0000313" key="3">
    <source>
        <dbReference type="Proteomes" id="UP000184471"/>
    </source>
</evidence>